<dbReference type="Proteomes" id="UP000032142">
    <property type="component" value="Unassembled WGS sequence"/>
</dbReference>
<accession>A0A0B0NQT4</accession>
<keyword evidence="2" id="KW-1185">Reference proteome</keyword>
<organism evidence="1 2">
    <name type="scientific">Gossypium arboreum</name>
    <name type="common">Tree cotton</name>
    <name type="synonym">Gossypium nanking</name>
    <dbReference type="NCBI Taxonomy" id="29729"/>
    <lineage>
        <taxon>Eukaryota</taxon>
        <taxon>Viridiplantae</taxon>
        <taxon>Streptophyta</taxon>
        <taxon>Embryophyta</taxon>
        <taxon>Tracheophyta</taxon>
        <taxon>Spermatophyta</taxon>
        <taxon>Magnoliopsida</taxon>
        <taxon>eudicotyledons</taxon>
        <taxon>Gunneridae</taxon>
        <taxon>Pentapetalae</taxon>
        <taxon>rosids</taxon>
        <taxon>malvids</taxon>
        <taxon>Malvales</taxon>
        <taxon>Malvaceae</taxon>
        <taxon>Malvoideae</taxon>
        <taxon>Gossypium</taxon>
    </lineage>
</organism>
<proteinExistence type="predicted"/>
<evidence type="ECO:0000313" key="2">
    <source>
        <dbReference type="Proteomes" id="UP000032142"/>
    </source>
</evidence>
<sequence>MMGSCLCIEIMSQSKPNHAVCMWLLSRKWECLIIDLCLNSSYENEIKMCHDLLICA</sequence>
<name>A0A0B0NQT4_GOSAR</name>
<dbReference type="EMBL" id="KN401010">
    <property type="protein sequence ID" value="KHG14169.1"/>
    <property type="molecule type" value="Genomic_DNA"/>
</dbReference>
<evidence type="ECO:0000313" key="1">
    <source>
        <dbReference type="EMBL" id="KHG14169.1"/>
    </source>
</evidence>
<reference evidence="2" key="1">
    <citation type="submission" date="2014-09" db="EMBL/GenBank/DDBJ databases">
        <authorList>
            <person name="Mudge J."/>
            <person name="Ramaraj T."/>
            <person name="Lindquist I.E."/>
            <person name="Bharti A.K."/>
            <person name="Sundararajan A."/>
            <person name="Cameron C.T."/>
            <person name="Woodward J.E."/>
            <person name="May G.D."/>
            <person name="Brubaker C."/>
            <person name="Broadhvest J."/>
            <person name="Wilkins T.A."/>
        </authorList>
    </citation>
    <scope>NUCLEOTIDE SEQUENCE</scope>
    <source>
        <strain evidence="2">cv. AKA8401</strain>
    </source>
</reference>
<gene>
    <name evidence="1" type="ORF">F383_01849</name>
</gene>
<protein>
    <submittedName>
        <fullName evidence="1">Uncharacterized protein</fullName>
    </submittedName>
</protein>
<dbReference type="AlphaFoldDB" id="A0A0B0NQT4"/>